<dbReference type="SUPFAM" id="SSF54534">
    <property type="entry name" value="FKBP-like"/>
    <property type="match status" value="1"/>
</dbReference>
<feature type="domain" description="Transcription elongation factor GreA/GreB N-terminal" evidence="5">
    <location>
        <begin position="8"/>
        <end position="75"/>
    </location>
</feature>
<dbReference type="Gene3D" id="1.10.287.180">
    <property type="entry name" value="Transcription elongation factor, GreA/GreB, N-terminal domain"/>
    <property type="match status" value="1"/>
</dbReference>
<dbReference type="PANTHER" id="PTHR30437">
    <property type="entry name" value="TRANSCRIPTION ELONGATION FACTOR GREA"/>
    <property type="match status" value="1"/>
</dbReference>
<dbReference type="PANTHER" id="PTHR30437:SF4">
    <property type="entry name" value="TRANSCRIPTION ELONGATION FACTOR GREA"/>
    <property type="match status" value="1"/>
</dbReference>
<sequence length="154" mass="17458">MEKKERFYLTEEGLEKIKKEYEILKQIRMGKTHEEAPNMLESQDLNPEYLSFREDLELLETRLLDLEEIIKDAVIIKKPIQTDFIDLGAKVTVDIGGEKDEFIIVGTLEASPEAGKISNESPVGRALIGKKVGEKITVSSPAKTTYKILDIKYS</sequence>
<gene>
    <name evidence="6" type="ORF">A2365_02295</name>
</gene>
<accession>A0A1G2EN26</accession>
<dbReference type="Pfam" id="PF03449">
    <property type="entry name" value="GreA_GreB_N"/>
    <property type="match status" value="1"/>
</dbReference>
<dbReference type="InterPro" id="IPR018151">
    <property type="entry name" value="TF_GreA/GreB_CS"/>
</dbReference>
<dbReference type="GO" id="GO:0032784">
    <property type="term" value="P:regulation of DNA-templated transcription elongation"/>
    <property type="evidence" value="ECO:0007669"/>
    <property type="project" value="InterPro"/>
</dbReference>
<feature type="domain" description="Transcription elongation factor GreA/GreB C-terminal" evidence="4">
    <location>
        <begin position="81"/>
        <end position="153"/>
    </location>
</feature>
<proteinExistence type="inferred from homology"/>
<dbReference type="SUPFAM" id="SSF46557">
    <property type="entry name" value="GreA transcript cleavage protein, N-terminal domain"/>
    <property type="match status" value="1"/>
</dbReference>
<evidence type="ECO:0000313" key="6">
    <source>
        <dbReference type="EMBL" id="OGZ26942.1"/>
    </source>
</evidence>
<dbReference type="GO" id="GO:0006354">
    <property type="term" value="P:DNA-templated transcription elongation"/>
    <property type="evidence" value="ECO:0007669"/>
    <property type="project" value="TreeGrafter"/>
</dbReference>
<dbReference type="Pfam" id="PF01272">
    <property type="entry name" value="GreA_GreB"/>
    <property type="match status" value="1"/>
</dbReference>
<organism evidence="6 7">
    <name type="scientific">Candidatus Nealsonbacteria bacterium RIFOXYB1_FULL_40_15</name>
    <dbReference type="NCBI Taxonomy" id="1801677"/>
    <lineage>
        <taxon>Bacteria</taxon>
        <taxon>Candidatus Nealsoniibacteriota</taxon>
    </lineage>
</organism>
<keyword evidence="3" id="KW-0804">Transcription</keyword>
<evidence type="ECO:0000313" key="7">
    <source>
        <dbReference type="Proteomes" id="UP000177740"/>
    </source>
</evidence>
<dbReference type="GO" id="GO:0003677">
    <property type="term" value="F:DNA binding"/>
    <property type="evidence" value="ECO:0007669"/>
    <property type="project" value="InterPro"/>
</dbReference>
<evidence type="ECO:0000259" key="5">
    <source>
        <dbReference type="Pfam" id="PF03449"/>
    </source>
</evidence>
<dbReference type="Gene3D" id="3.10.50.30">
    <property type="entry name" value="Transcription elongation factor, GreA/GreB, C-terminal domain"/>
    <property type="match status" value="1"/>
</dbReference>
<name>A0A1G2EN26_9BACT</name>
<dbReference type="InterPro" id="IPR036805">
    <property type="entry name" value="Tscrpt_elong_fac_GreA/B_N_sf"/>
</dbReference>
<dbReference type="InterPro" id="IPR022691">
    <property type="entry name" value="Tscrpt_elong_fac_GreA/B_N"/>
</dbReference>
<reference evidence="6 7" key="1">
    <citation type="journal article" date="2016" name="Nat. Commun.">
        <title>Thousands of microbial genomes shed light on interconnected biogeochemical processes in an aquifer system.</title>
        <authorList>
            <person name="Anantharaman K."/>
            <person name="Brown C.T."/>
            <person name="Hug L.A."/>
            <person name="Sharon I."/>
            <person name="Castelle C.J."/>
            <person name="Probst A.J."/>
            <person name="Thomas B.C."/>
            <person name="Singh A."/>
            <person name="Wilkins M.J."/>
            <person name="Karaoz U."/>
            <person name="Brodie E.L."/>
            <person name="Williams K.H."/>
            <person name="Hubbard S.S."/>
            <person name="Banfield J.F."/>
        </authorList>
    </citation>
    <scope>NUCLEOTIDE SEQUENCE [LARGE SCALE GENOMIC DNA]</scope>
</reference>
<dbReference type="Proteomes" id="UP000177740">
    <property type="component" value="Unassembled WGS sequence"/>
</dbReference>
<dbReference type="GO" id="GO:0070063">
    <property type="term" value="F:RNA polymerase binding"/>
    <property type="evidence" value="ECO:0007669"/>
    <property type="project" value="InterPro"/>
</dbReference>
<evidence type="ECO:0008006" key="8">
    <source>
        <dbReference type="Google" id="ProtNLM"/>
    </source>
</evidence>
<dbReference type="PROSITE" id="PS00830">
    <property type="entry name" value="GREAB_2"/>
    <property type="match status" value="1"/>
</dbReference>
<dbReference type="AlphaFoldDB" id="A0A1G2EN26"/>
<protein>
    <recommendedName>
        <fullName evidence="8">Transcription elongation factor GreA</fullName>
    </recommendedName>
</protein>
<evidence type="ECO:0000256" key="2">
    <source>
        <dbReference type="ARBA" id="ARBA00023015"/>
    </source>
</evidence>
<dbReference type="EMBL" id="MHMM01000013">
    <property type="protein sequence ID" value="OGZ26942.1"/>
    <property type="molecule type" value="Genomic_DNA"/>
</dbReference>
<dbReference type="STRING" id="1801677.A2365_02295"/>
<dbReference type="InterPro" id="IPR023459">
    <property type="entry name" value="Tscrpt_elong_fac_GreA/B_fam"/>
</dbReference>
<keyword evidence="2" id="KW-0805">Transcription regulation</keyword>
<evidence type="ECO:0000259" key="4">
    <source>
        <dbReference type="Pfam" id="PF01272"/>
    </source>
</evidence>
<comment type="similarity">
    <text evidence="1">Belongs to the GreA/GreB family.</text>
</comment>
<dbReference type="InterPro" id="IPR036953">
    <property type="entry name" value="GreA/GreB_C_sf"/>
</dbReference>
<dbReference type="InterPro" id="IPR001437">
    <property type="entry name" value="Tscrpt_elong_fac_GreA/B_C"/>
</dbReference>
<evidence type="ECO:0000256" key="1">
    <source>
        <dbReference type="ARBA" id="ARBA00008213"/>
    </source>
</evidence>
<dbReference type="PIRSF" id="PIRSF006092">
    <property type="entry name" value="GreA_GreB"/>
    <property type="match status" value="1"/>
</dbReference>
<evidence type="ECO:0000256" key="3">
    <source>
        <dbReference type="ARBA" id="ARBA00023163"/>
    </source>
</evidence>
<comment type="caution">
    <text evidence="6">The sequence shown here is derived from an EMBL/GenBank/DDBJ whole genome shotgun (WGS) entry which is preliminary data.</text>
</comment>